<dbReference type="OrthoDB" id="47785at2759"/>
<evidence type="ECO:0000256" key="4">
    <source>
        <dbReference type="SAM" id="MobiDB-lite"/>
    </source>
</evidence>
<feature type="site" description="Interaction with DNA" evidence="3">
    <location>
        <position position="374"/>
    </location>
</feature>
<accession>A0A1R2BUR3</accession>
<dbReference type="Proteomes" id="UP000187209">
    <property type="component" value="Unassembled WGS sequence"/>
</dbReference>
<feature type="compositionally biased region" description="Basic and acidic residues" evidence="4">
    <location>
        <begin position="33"/>
        <end position="44"/>
    </location>
</feature>
<evidence type="ECO:0000256" key="1">
    <source>
        <dbReference type="PIRSR" id="PIRSR610347-1"/>
    </source>
</evidence>
<dbReference type="PROSITE" id="PS50035">
    <property type="entry name" value="PLD"/>
    <property type="match status" value="1"/>
</dbReference>
<evidence type="ECO:0000259" key="5">
    <source>
        <dbReference type="PROSITE" id="PS50035"/>
    </source>
</evidence>
<dbReference type="SUPFAM" id="SSF56024">
    <property type="entry name" value="Phospholipase D/nuclease"/>
    <property type="match status" value="2"/>
</dbReference>
<dbReference type="GO" id="GO:0005634">
    <property type="term" value="C:nucleus"/>
    <property type="evidence" value="ECO:0007669"/>
    <property type="project" value="InterPro"/>
</dbReference>
<feature type="region of interest" description="Disordered" evidence="4">
    <location>
        <begin position="1"/>
        <end position="44"/>
    </location>
</feature>
<organism evidence="6 7">
    <name type="scientific">Stentor coeruleus</name>
    <dbReference type="NCBI Taxonomy" id="5963"/>
    <lineage>
        <taxon>Eukaryota</taxon>
        <taxon>Sar</taxon>
        <taxon>Alveolata</taxon>
        <taxon>Ciliophora</taxon>
        <taxon>Postciliodesmatophora</taxon>
        <taxon>Heterotrichea</taxon>
        <taxon>Heterotrichida</taxon>
        <taxon>Stentoridae</taxon>
        <taxon>Stentor</taxon>
    </lineage>
</organism>
<evidence type="ECO:0000313" key="7">
    <source>
        <dbReference type="Proteomes" id="UP000187209"/>
    </source>
</evidence>
<dbReference type="Pfam" id="PF06087">
    <property type="entry name" value="Tyr-DNA_phospho"/>
    <property type="match status" value="1"/>
</dbReference>
<sequence>MESQQKIPDTDTPEEIKKSTTTQNEENLKKRKRDENEKEEERKNPIFTTGTSIFITPLNFIYPKPENILTIRQILYEDLKDIPNRPKTLQGALLTTFALEMEFIMPIVTAGFKVCIVSHGKPERVEKISDNFTVVYPKVQQWGSFHPKLFILKFPYRLRIVITSANLVGCDWNLIGQCIWFQDFFYGDDPDAGFLKDLKKFVDDIIPKKTEILKELGIDLDRYNFRNSAVDLITSVPGKYRIPCDYGFEKINQFVKKKYSHFTYQCSSVGALTGTLKKDICKSFTNNPNCEIDIIFPCFRNVMESHLGTPGAGVFFMKENSYKNEDFLHKNLCSMEGPTESFSGHLSHSKVLIIHDNYEINDETLIYIGSHNLSGAAWGKYEKNNTQLSISNYEAGIIFKSQPDSKDLKKYIISQLPFKFPPSKYLRDDRPFFIDTDMGK</sequence>
<dbReference type="CDD" id="cd09122">
    <property type="entry name" value="PLDc_Tdp1_1"/>
    <property type="match status" value="1"/>
</dbReference>
<proteinExistence type="predicted"/>
<dbReference type="GO" id="GO:0008081">
    <property type="term" value="F:phosphoric diester hydrolase activity"/>
    <property type="evidence" value="ECO:0007669"/>
    <property type="project" value="InterPro"/>
</dbReference>
<feature type="domain" description="PLD phosphodiesterase" evidence="5">
    <location>
        <begin position="343"/>
        <end position="377"/>
    </location>
</feature>
<keyword evidence="7" id="KW-1185">Reference proteome</keyword>
<dbReference type="AlphaFoldDB" id="A0A1R2BUR3"/>
<evidence type="ECO:0000256" key="2">
    <source>
        <dbReference type="PIRSR" id="PIRSR610347-2"/>
    </source>
</evidence>
<feature type="binding site" evidence="2">
    <location>
        <position position="350"/>
    </location>
    <ligand>
        <name>substrate</name>
    </ligand>
</feature>
<dbReference type="EMBL" id="MPUH01000425">
    <property type="protein sequence ID" value="OMJ80397.1"/>
    <property type="molecule type" value="Genomic_DNA"/>
</dbReference>
<comment type="caution">
    <text evidence="6">The sequence shown here is derived from an EMBL/GenBank/DDBJ whole genome shotgun (WGS) entry which is preliminary data.</text>
</comment>
<reference evidence="6 7" key="1">
    <citation type="submission" date="2016-11" db="EMBL/GenBank/DDBJ databases">
        <title>The macronuclear genome of Stentor coeruleus: a giant cell with tiny introns.</title>
        <authorList>
            <person name="Slabodnick M."/>
            <person name="Ruby J.G."/>
            <person name="Reiff S.B."/>
            <person name="Swart E.C."/>
            <person name="Gosai S."/>
            <person name="Prabakaran S."/>
            <person name="Witkowska E."/>
            <person name="Larue G.E."/>
            <person name="Fisher S."/>
            <person name="Freeman R.M."/>
            <person name="Gunawardena J."/>
            <person name="Chu W."/>
            <person name="Stover N.A."/>
            <person name="Gregory B.D."/>
            <person name="Nowacki M."/>
            <person name="Derisi J."/>
            <person name="Roy S.W."/>
            <person name="Marshall W.F."/>
            <person name="Sood P."/>
        </authorList>
    </citation>
    <scope>NUCLEOTIDE SEQUENCE [LARGE SCALE GENOMIC DNA]</scope>
    <source>
        <strain evidence="6">WM001</strain>
    </source>
</reference>
<dbReference type="PANTHER" id="PTHR12415">
    <property type="entry name" value="TYROSYL-DNA PHOSPHODIESTERASE 1"/>
    <property type="match status" value="1"/>
</dbReference>
<feature type="active site" description="Nucleophile" evidence="1">
    <location>
        <position position="146"/>
    </location>
</feature>
<dbReference type="Gene3D" id="3.30.870.10">
    <property type="entry name" value="Endonuclease Chain A"/>
    <property type="match status" value="2"/>
</dbReference>
<name>A0A1R2BUR3_9CILI</name>
<dbReference type="InterPro" id="IPR010347">
    <property type="entry name" value="Tdp1"/>
</dbReference>
<evidence type="ECO:0000313" key="6">
    <source>
        <dbReference type="EMBL" id="OMJ80397.1"/>
    </source>
</evidence>
<feature type="binding site" evidence="2">
    <location>
        <position position="148"/>
    </location>
    <ligand>
        <name>substrate</name>
    </ligand>
</feature>
<feature type="active site" description="Proton donor/acceptor" evidence="1">
    <location>
        <position position="348"/>
    </location>
</feature>
<protein>
    <recommendedName>
        <fullName evidence="5">PLD phosphodiesterase domain-containing protein</fullName>
    </recommendedName>
</protein>
<dbReference type="InterPro" id="IPR001736">
    <property type="entry name" value="PLipase_D/transphosphatidylase"/>
</dbReference>
<gene>
    <name evidence="6" type="ORF">SteCoe_19350</name>
</gene>
<dbReference type="GO" id="GO:0006281">
    <property type="term" value="P:DNA repair"/>
    <property type="evidence" value="ECO:0007669"/>
    <property type="project" value="InterPro"/>
</dbReference>
<evidence type="ECO:0000256" key="3">
    <source>
        <dbReference type="PIRSR" id="PIRSR610347-3"/>
    </source>
</evidence>